<dbReference type="OrthoDB" id="1675975at2759"/>
<keyword evidence="6" id="KW-0732">Signal</keyword>
<evidence type="ECO:0000256" key="8">
    <source>
        <dbReference type="SAM" id="MobiDB-lite"/>
    </source>
</evidence>
<keyword evidence="3" id="KW-0052">Apoplast</keyword>
<dbReference type="GO" id="GO:0048046">
    <property type="term" value="C:apoplast"/>
    <property type="evidence" value="ECO:0007669"/>
    <property type="project" value="UniProtKB-SubCell"/>
</dbReference>
<feature type="compositionally biased region" description="Polar residues" evidence="8">
    <location>
        <begin position="19"/>
        <end position="28"/>
    </location>
</feature>
<evidence type="ECO:0000313" key="10">
    <source>
        <dbReference type="Proteomes" id="UP000242715"/>
    </source>
</evidence>
<comment type="similarity">
    <text evidence="2">Belongs to the C-terminally encoded plant signaling peptide (CEP) family.</text>
</comment>
<dbReference type="GO" id="GO:0006995">
    <property type="term" value="P:cellular response to nitrogen starvation"/>
    <property type="evidence" value="ECO:0007669"/>
    <property type="project" value="UniProtKB-ARBA"/>
</dbReference>
<dbReference type="AlphaFoldDB" id="A0A2Z6NU23"/>
<evidence type="ECO:0000256" key="3">
    <source>
        <dbReference type="ARBA" id="ARBA00022523"/>
    </source>
</evidence>
<evidence type="ECO:0000256" key="4">
    <source>
        <dbReference type="ARBA" id="ARBA00022525"/>
    </source>
</evidence>
<evidence type="ECO:0000256" key="5">
    <source>
        <dbReference type="ARBA" id="ARBA00022702"/>
    </source>
</evidence>
<dbReference type="GO" id="GO:1902025">
    <property type="term" value="P:nitrate import"/>
    <property type="evidence" value="ECO:0007669"/>
    <property type="project" value="TreeGrafter"/>
</dbReference>
<keyword evidence="7" id="KW-0379">Hydroxylation</keyword>
<dbReference type="GO" id="GO:2000280">
    <property type="term" value="P:regulation of root development"/>
    <property type="evidence" value="ECO:0007669"/>
    <property type="project" value="TreeGrafter"/>
</dbReference>
<accession>A0A2Z6NU23</accession>
<keyword evidence="10" id="KW-1185">Reference proteome</keyword>
<name>A0A2Z6NU23_TRISU</name>
<dbReference type="GO" id="GO:0005179">
    <property type="term" value="F:hormone activity"/>
    <property type="evidence" value="ECO:0007669"/>
    <property type="project" value="UniProtKB-KW"/>
</dbReference>
<gene>
    <name evidence="9" type="ORF">TSUD_154520</name>
</gene>
<dbReference type="InterPro" id="IPR033250">
    <property type="entry name" value="CEP"/>
</dbReference>
<organism evidence="9 10">
    <name type="scientific">Trifolium subterraneum</name>
    <name type="common">Subterranean clover</name>
    <dbReference type="NCBI Taxonomy" id="3900"/>
    <lineage>
        <taxon>Eukaryota</taxon>
        <taxon>Viridiplantae</taxon>
        <taxon>Streptophyta</taxon>
        <taxon>Embryophyta</taxon>
        <taxon>Tracheophyta</taxon>
        <taxon>Spermatophyta</taxon>
        <taxon>Magnoliopsida</taxon>
        <taxon>eudicotyledons</taxon>
        <taxon>Gunneridae</taxon>
        <taxon>Pentapetalae</taxon>
        <taxon>rosids</taxon>
        <taxon>fabids</taxon>
        <taxon>Fabales</taxon>
        <taxon>Fabaceae</taxon>
        <taxon>Papilionoideae</taxon>
        <taxon>50 kb inversion clade</taxon>
        <taxon>NPAAA clade</taxon>
        <taxon>Hologalegina</taxon>
        <taxon>IRL clade</taxon>
        <taxon>Trifolieae</taxon>
        <taxon>Trifolium</taxon>
    </lineage>
</organism>
<dbReference type="Proteomes" id="UP000242715">
    <property type="component" value="Unassembled WGS sequence"/>
</dbReference>
<proteinExistence type="inferred from homology"/>
<sequence length="89" mass="9568">MKSNNEEVAFQPTSEDHTNAFQPTTPGNSPGVGHRSFAKEDINVESKKVVIQSSDGNISTTDDIINDFKKTDPGHSPGVGHSFNNKIGN</sequence>
<comment type="subcellular location">
    <subcellularLocation>
        <location evidence="1">Secreted</location>
        <location evidence="1">Extracellular space</location>
        <location evidence="1">Apoplast</location>
    </subcellularLocation>
</comment>
<evidence type="ECO:0000256" key="6">
    <source>
        <dbReference type="ARBA" id="ARBA00022729"/>
    </source>
</evidence>
<keyword evidence="4" id="KW-0964">Secreted</keyword>
<evidence type="ECO:0000256" key="1">
    <source>
        <dbReference type="ARBA" id="ARBA00004271"/>
    </source>
</evidence>
<dbReference type="GO" id="GO:0048364">
    <property type="term" value="P:root development"/>
    <property type="evidence" value="ECO:0007669"/>
    <property type="project" value="InterPro"/>
</dbReference>
<evidence type="ECO:0000256" key="2">
    <source>
        <dbReference type="ARBA" id="ARBA00008963"/>
    </source>
</evidence>
<dbReference type="EMBL" id="DF973780">
    <property type="protein sequence ID" value="GAU39822.1"/>
    <property type="molecule type" value="Genomic_DNA"/>
</dbReference>
<feature type="region of interest" description="Disordered" evidence="8">
    <location>
        <begin position="1"/>
        <end position="40"/>
    </location>
</feature>
<reference evidence="10" key="1">
    <citation type="journal article" date="2017" name="Front. Plant Sci.">
        <title>Climate Clever Clovers: New Paradigm to Reduce the Environmental Footprint of Ruminants by Breeding Low Methanogenic Forages Utilizing Haplotype Variation.</title>
        <authorList>
            <person name="Kaur P."/>
            <person name="Appels R."/>
            <person name="Bayer P.E."/>
            <person name="Keeble-Gagnere G."/>
            <person name="Wang J."/>
            <person name="Hirakawa H."/>
            <person name="Shirasawa K."/>
            <person name="Vercoe P."/>
            <person name="Stefanova K."/>
            <person name="Durmic Z."/>
            <person name="Nichols P."/>
            <person name="Revell C."/>
            <person name="Isobe S.N."/>
            <person name="Edwards D."/>
            <person name="Erskine W."/>
        </authorList>
    </citation>
    <scope>NUCLEOTIDE SEQUENCE [LARGE SCALE GENOMIC DNA]</scope>
    <source>
        <strain evidence="10">cv. Daliak</strain>
    </source>
</reference>
<dbReference type="PANTHER" id="PTHR33348:SF44">
    <property type="entry name" value="PRECURSOR OF CEP6"/>
    <property type="match status" value="1"/>
</dbReference>
<dbReference type="GO" id="GO:1901371">
    <property type="term" value="P:regulation of leaf morphogenesis"/>
    <property type="evidence" value="ECO:0007669"/>
    <property type="project" value="TreeGrafter"/>
</dbReference>
<evidence type="ECO:0000313" key="9">
    <source>
        <dbReference type="EMBL" id="GAU39822.1"/>
    </source>
</evidence>
<feature type="region of interest" description="Disordered" evidence="8">
    <location>
        <begin position="69"/>
        <end position="89"/>
    </location>
</feature>
<protein>
    <submittedName>
        <fullName evidence="9">Uncharacterized protein</fullName>
    </submittedName>
</protein>
<dbReference type="PANTHER" id="PTHR33348">
    <property type="entry name" value="PRECURSOR OF CEP5"/>
    <property type="match status" value="1"/>
</dbReference>
<keyword evidence="5" id="KW-0372">Hormone</keyword>
<evidence type="ECO:0000256" key="7">
    <source>
        <dbReference type="ARBA" id="ARBA00023278"/>
    </source>
</evidence>